<protein>
    <recommendedName>
        <fullName evidence="2">Putative plant transposon protein domain-containing protein</fullName>
    </recommendedName>
</protein>
<gene>
    <name evidence="3" type="ORF">PIB30_046863</name>
</gene>
<accession>A0ABU6YDV3</accession>
<dbReference type="Pfam" id="PF20167">
    <property type="entry name" value="Transposase_32"/>
    <property type="match status" value="1"/>
</dbReference>
<evidence type="ECO:0000256" key="1">
    <source>
        <dbReference type="SAM" id="MobiDB-lite"/>
    </source>
</evidence>
<sequence length="277" mass="32423">MASKEKGVSRQPSSRTHETSSRRQPSQEAKRFKTPSHEERGQILSERKVIHERTINFCRSTQDTFREQIFARGWQFMYDPVAPINVSVVREFYANRDRKNQPKVYVRGRKISCHYRDIEGVLRIPRLEGKNEFKELGEDYDNDKLDLDEVMRVIGKDGETWPSIPGGINKKILNKDAWMWMKLVVCNLMPTRHETTLGVNHIMIIYALMKGMSISLPGIMVTAMMEDSTKSKKQLMPFPMFITKWAEKAVVPTYPRDEILNIPKFQQFFAYGLWKEE</sequence>
<organism evidence="3 4">
    <name type="scientific">Stylosanthes scabra</name>
    <dbReference type="NCBI Taxonomy" id="79078"/>
    <lineage>
        <taxon>Eukaryota</taxon>
        <taxon>Viridiplantae</taxon>
        <taxon>Streptophyta</taxon>
        <taxon>Embryophyta</taxon>
        <taxon>Tracheophyta</taxon>
        <taxon>Spermatophyta</taxon>
        <taxon>Magnoliopsida</taxon>
        <taxon>eudicotyledons</taxon>
        <taxon>Gunneridae</taxon>
        <taxon>Pentapetalae</taxon>
        <taxon>rosids</taxon>
        <taxon>fabids</taxon>
        <taxon>Fabales</taxon>
        <taxon>Fabaceae</taxon>
        <taxon>Papilionoideae</taxon>
        <taxon>50 kb inversion clade</taxon>
        <taxon>dalbergioids sensu lato</taxon>
        <taxon>Dalbergieae</taxon>
        <taxon>Pterocarpus clade</taxon>
        <taxon>Stylosanthes</taxon>
    </lineage>
</organism>
<feature type="domain" description="Putative plant transposon protein" evidence="2">
    <location>
        <begin position="71"/>
        <end position="252"/>
    </location>
</feature>
<dbReference type="Proteomes" id="UP001341840">
    <property type="component" value="Unassembled WGS sequence"/>
</dbReference>
<evidence type="ECO:0000313" key="4">
    <source>
        <dbReference type="Proteomes" id="UP001341840"/>
    </source>
</evidence>
<reference evidence="3 4" key="1">
    <citation type="journal article" date="2023" name="Plants (Basel)">
        <title>Bridging the Gap: Combining Genomics and Transcriptomics Approaches to Understand Stylosanthes scabra, an Orphan Legume from the Brazilian Caatinga.</title>
        <authorList>
            <person name="Ferreira-Neto J.R.C."/>
            <person name="da Silva M.D."/>
            <person name="Binneck E."/>
            <person name="de Melo N.F."/>
            <person name="da Silva R.H."/>
            <person name="de Melo A.L.T.M."/>
            <person name="Pandolfi V."/>
            <person name="Bustamante F.O."/>
            <person name="Brasileiro-Vidal A.C."/>
            <person name="Benko-Iseppon A.M."/>
        </authorList>
    </citation>
    <scope>NUCLEOTIDE SEQUENCE [LARGE SCALE GENOMIC DNA]</scope>
    <source>
        <tissue evidence="3">Leaves</tissue>
    </source>
</reference>
<feature type="region of interest" description="Disordered" evidence="1">
    <location>
        <begin position="1"/>
        <end position="45"/>
    </location>
</feature>
<evidence type="ECO:0000313" key="3">
    <source>
        <dbReference type="EMBL" id="MED6208602.1"/>
    </source>
</evidence>
<comment type="caution">
    <text evidence="3">The sequence shown here is derived from an EMBL/GenBank/DDBJ whole genome shotgun (WGS) entry which is preliminary data.</text>
</comment>
<keyword evidence="4" id="KW-1185">Reference proteome</keyword>
<proteinExistence type="predicted"/>
<dbReference type="InterPro" id="IPR046796">
    <property type="entry name" value="Transposase_32_dom"/>
</dbReference>
<feature type="compositionally biased region" description="Basic and acidic residues" evidence="1">
    <location>
        <begin position="28"/>
        <end position="45"/>
    </location>
</feature>
<evidence type="ECO:0000259" key="2">
    <source>
        <dbReference type="Pfam" id="PF20167"/>
    </source>
</evidence>
<dbReference type="EMBL" id="JASCZI010241951">
    <property type="protein sequence ID" value="MED6208602.1"/>
    <property type="molecule type" value="Genomic_DNA"/>
</dbReference>
<name>A0ABU6YDV3_9FABA</name>